<accession>A0A0D0CQG1</accession>
<sequence length="80" mass="8993">ASVLETAGKSPLQGHGIHIGSTLEYLLRNIPFDVVKVKGRWGSDAFLVYLRRHTQILAPYMQAQPSLHESFLRLTLPPVR</sequence>
<reference evidence="2" key="2">
    <citation type="submission" date="2015-01" db="EMBL/GenBank/DDBJ databases">
        <title>Evolutionary Origins and Diversification of the Mycorrhizal Mutualists.</title>
        <authorList>
            <consortium name="DOE Joint Genome Institute"/>
            <consortium name="Mycorrhizal Genomics Consortium"/>
            <person name="Kohler A."/>
            <person name="Kuo A."/>
            <person name="Nagy L.G."/>
            <person name="Floudas D."/>
            <person name="Copeland A."/>
            <person name="Barry K.W."/>
            <person name="Cichocki N."/>
            <person name="Veneault-Fourrey C."/>
            <person name="LaButti K."/>
            <person name="Lindquist E.A."/>
            <person name="Lipzen A."/>
            <person name="Lundell T."/>
            <person name="Morin E."/>
            <person name="Murat C."/>
            <person name="Riley R."/>
            <person name="Ohm R."/>
            <person name="Sun H."/>
            <person name="Tunlid A."/>
            <person name="Henrissat B."/>
            <person name="Grigoriev I.V."/>
            <person name="Hibbett D.S."/>
            <person name="Martin F."/>
        </authorList>
    </citation>
    <scope>NUCLEOTIDE SEQUENCE [LARGE SCALE GENOMIC DNA]</scope>
    <source>
        <strain evidence="2">Ve08.2h10</strain>
    </source>
</reference>
<gene>
    <name evidence="1" type="ORF">PAXRUDRAFT_179381</name>
</gene>
<keyword evidence="2" id="KW-1185">Reference proteome</keyword>
<proteinExistence type="predicted"/>
<dbReference type="EMBL" id="KN830164">
    <property type="protein sequence ID" value="KIK73041.1"/>
    <property type="molecule type" value="Genomic_DNA"/>
</dbReference>
<evidence type="ECO:0000313" key="1">
    <source>
        <dbReference type="EMBL" id="KIK73041.1"/>
    </source>
</evidence>
<dbReference type="AlphaFoldDB" id="A0A0D0CQG1"/>
<feature type="non-terminal residue" evidence="1">
    <location>
        <position position="1"/>
    </location>
</feature>
<organism evidence="1 2">
    <name type="scientific">Paxillus rubicundulus Ve08.2h10</name>
    <dbReference type="NCBI Taxonomy" id="930991"/>
    <lineage>
        <taxon>Eukaryota</taxon>
        <taxon>Fungi</taxon>
        <taxon>Dikarya</taxon>
        <taxon>Basidiomycota</taxon>
        <taxon>Agaricomycotina</taxon>
        <taxon>Agaricomycetes</taxon>
        <taxon>Agaricomycetidae</taxon>
        <taxon>Boletales</taxon>
        <taxon>Paxilineae</taxon>
        <taxon>Paxillaceae</taxon>
        <taxon>Paxillus</taxon>
    </lineage>
</organism>
<name>A0A0D0CQG1_9AGAM</name>
<dbReference type="STRING" id="930991.A0A0D0CQG1"/>
<dbReference type="Proteomes" id="UP000054538">
    <property type="component" value="Unassembled WGS sequence"/>
</dbReference>
<dbReference type="OrthoDB" id="2678913at2759"/>
<protein>
    <submittedName>
        <fullName evidence="1">Uncharacterized protein</fullName>
    </submittedName>
</protein>
<dbReference type="HOGENOM" id="CLU_003292_9_3_1"/>
<reference evidence="1 2" key="1">
    <citation type="submission" date="2014-04" db="EMBL/GenBank/DDBJ databases">
        <authorList>
            <consortium name="DOE Joint Genome Institute"/>
            <person name="Kuo A."/>
            <person name="Kohler A."/>
            <person name="Jargeat P."/>
            <person name="Nagy L.G."/>
            <person name="Floudas D."/>
            <person name="Copeland A."/>
            <person name="Barry K.W."/>
            <person name="Cichocki N."/>
            <person name="Veneault-Fourrey C."/>
            <person name="LaButti K."/>
            <person name="Lindquist E.A."/>
            <person name="Lipzen A."/>
            <person name="Lundell T."/>
            <person name="Morin E."/>
            <person name="Murat C."/>
            <person name="Sun H."/>
            <person name="Tunlid A."/>
            <person name="Henrissat B."/>
            <person name="Grigoriev I.V."/>
            <person name="Hibbett D.S."/>
            <person name="Martin F."/>
            <person name="Nordberg H.P."/>
            <person name="Cantor M.N."/>
            <person name="Hua S.X."/>
        </authorList>
    </citation>
    <scope>NUCLEOTIDE SEQUENCE [LARGE SCALE GENOMIC DNA]</scope>
    <source>
        <strain evidence="1 2">Ve08.2h10</strain>
    </source>
</reference>
<dbReference type="InParanoid" id="A0A0D0CQG1"/>
<evidence type="ECO:0000313" key="2">
    <source>
        <dbReference type="Proteomes" id="UP000054538"/>
    </source>
</evidence>